<reference evidence="2 3" key="1">
    <citation type="journal article" date="2019" name="Genome Biol. Evol.">
        <title>Insights into the evolution of the New World diploid cottons (Gossypium, subgenus Houzingenia) based on genome sequencing.</title>
        <authorList>
            <person name="Grover C.E."/>
            <person name="Arick M.A. 2nd"/>
            <person name="Thrash A."/>
            <person name="Conover J.L."/>
            <person name="Sanders W.S."/>
            <person name="Peterson D.G."/>
            <person name="Frelichowski J.E."/>
            <person name="Scheffler J.A."/>
            <person name="Scheffler B.E."/>
            <person name="Wendel J.F."/>
        </authorList>
    </citation>
    <scope>NUCLEOTIDE SEQUENCE [LARGE SCALE GENOMIC DNA]</scope>
    <source>
        <strain evidence="2">4</strain>
        <tissue evidence="2">Leaf</tissue>
    </source>
</reference>
<dbReference type="InterPro" id="IPR002156">
    <property type="entry name" value="RNaseH_domain"/>
</dbReference>
<keyword evidence="3" id="KW-1185">Reference proteome</keyword>
<protein>
    <recommendedName>
        <fullName evidence="1">RNase H type-1 domain-containing protein</fullName>
    </recommendedName>
</protein>
<dbReference type="InterPro" id="IPR036397">
    <property type="entry name" value="RNaseH_sf"/>
</dbReference>
<dbReference type="Pfam" id="PF13456">
    <property type="entry name" value="RVT_3"/>
    <property type="match status" value="1"/>
</dbReference>
<dbReference type="Gene3D" id="3.30.420.10">
    <property type="entry name" value="Ribonuclease H-like superfamily/Ribonuclease H"/>
    <property type="match status" value="1"/>
</dbReference>
<sequence>NLHDRLNLLSPNLATGDVVRPSLFGVPWKAVDIVNNSYTWAEQYASFHKKDLSRQQTPRPIFHMLENWINLCTDGAVQAVSNGLSLIQDKHFEGVLIQVDSLKMIEAIQEFSSIDSSSTLIRRIHQILAKVGHWAIEYIPNELNEIAA</sequence>
<dbReference type="GO" id="GO:0004523">
    <property type="term" value="F:RNA-DNA hybrid ribonuclease activity"/>
    <property type="evidence" value="ECO:0007669"/>
    <property type="project" value="InterPro"/>
</dbReference>
<comment type="caution">
    <text evidence="2">The sequence shown here is derived from an EMBL/GenBank/DDBJ whole genome shotgun (WGS) entry which is preliminary data.</text>
</comment>
<proteinExistence type="predicted"/>
<accession>A0A7J8ZJF7</accession>
<feature type="domain" description="RNase H type-1" evidence="1">
    <location>
        <begin position="77"/>
        <end position="147"/>
    </location>
</feature>
<name>A0A7J8ZJF7_9ROSI</name>
<gene>
    <name evidence="2" type="ORF">Golax_011061</name>
</gene>
<organism evidence="2 3">
    <name type="scientific">Gossypium laxum</name>
    <dbReference type="NCBI Taxonomy" id="34288"/>
    <lineage>
        <taxon>Eukaryota</taxon>
        <taxon>Viridiplantae</taxon>
        <taxon>Streptophyta</taxon>
        <taxon>Embryophyta</taxon>
        <taxon>Tracheophyta</taxon>
        <taxon>Spermatophyta</taxon>
        <taxon>Magnoliopsida</taxon>
        <taxon>eudicotyledons</taxon>
        <taxon>Gunneridae</taxon>
        <taxon>Pentapetalae</taxon>
        <taxon>rosids</taxon>
        <taxon>malvids</taxon>
        <taxon>Malvales</taxon>
        <taxon>Malvaceae</taxon>
        <taxon>Malvoideae</taxon>
        <taxon>Gossypium</taxon>
    </lineage>
</organism>
<dbReference type="Proteomes" id="UP000593574">
    <property type="component" value="Unassembled WGS sequence"/>
</dbReference>
<evidence type="ECO:0000313" key="2">
    <source>
        <dbReference type="EMBL" id="MBA0711931.1"/>
    </source>
</evidence>
<evidence type="ECO:0000259" key="1">
    <source>
        <dbReference type="Pfam" id="PF13456"/>
    </source>
</evidence>
<dbReference type="AlphaFoldDB" id="A0A7J8ZJF7"/>
<dbReference type="EMBL" id="JABEZV010000005">
    <property type="protein sequence ID" value="MBA0711931.1"/>
    <property type="molecule type" value="Genomic_DNA"/>
</dbReference>
<evidence type="ECO:0000313" key="3">
    <source>
        <dbReference type="Proteomes" id="UP000593574"/>
    </source>
</evidence>
<feature type="non-terminal residue" evidence="2">
    <location>
        <position position="148"/>
    </location>
</feature>
<dbReference type="GO" id="GO:0003676">
    <property type="term" value="F:nucleic acid binding"/>
    <property type="evidence" value="ECO:0007669"/>
    <property type="project" value="InterPro"/>
</dbReference>